<dbReference type="Pfam" id="PF00550">
    <property type="entry name" value="PP-binding"/>
    <property type="match status" value="1"/>
</dbReference>
<name>A0A2N5WZI8_9GAMM</name>
<dbReference type="PROSITE" id="PS00012">
    <property type="entry name" value="PHOSPHOPANTETHEINE"/>
    <property type="match status" value="1"/>
</dbReference>
<dbReference type="OrthoDB" id="9803943at2"/>
<keyword evidence="5" id="KW-1185">Reference proteome</keyword>
<evidence type="ECO:0000313" key="4">
    <source>
        <dbReference type="EMBL" id="PLW67653.1"/>
    </source>
</evidence>
<keyword evidence="1" id="KW-0596">Phosphopantetheine</keyword>
<dbReference type="AlphaFoldDB" id="A0A2N5WZI8"/>
<evidence type="ECO:0000256" key="1">
    <source>
        <dbReference type="ARBA" id="ARBA00022450"/>
    </source>
</evidence>
<organism evidence="4 5">
    <name type="scientific">Pseudohalioglobus lutimaris</name>
    <dbReference type="NCBI Taxonomy" id="1737061"/>
    <lineage>
        <taxon>Bacteria</taxon>
        <taxon>Pseudomonadati</taxon>
        <taxon>Pseudomonadota</taxon>
        <taxon>Gammaproteobacteria</taxon>
        <taxon>Cellvibrionales</taxon>
        <taxon>Halieaceae</taxon>
        <taxon>Pseudohalioglobus</taxon>
    </lineage>
</organism>
<dbReference type="InterPro" id="IPR006162">
    <property type="entry name" value="Ppantetheine_attach_site"/>
</dbReference>
<keyword evidence="2" id="KW-0597">Phosphoprotein</keyword>
<dbReference type="RefSeq" id="WP_101518627.1">
    <property type="nucleotide sequence ID" value="NZ_PKUS01000025.1"/>
</dbReference>
<evidence type="ECO:0000256" key="2">
    <source>
        <dbReference type="ARBA" id="ARBA00022553"/>
    </source>
</evidence>
<feature type="domain" description="Carrier" evidence="3">
    <location>
        <begin position="1"/>
        <end position="84"/>
    </location>
</feature>
<accession>A0A2N5WZI8</accession>
<evidence type="ECO:0000259" key="3">
    <source>
        <dbReference type="PROSITE" id="PS50075"/>
    </source>
</evidence>
<evidence type="ECO:0000313" key="5">
    <source>
        <dbReference type="Proteomes" id="UP000235005"/>
    </source>
</evidence>
<gene>
    <name evidence="4" type="ORF">C0039_15725</name>
</gene>
<proteinExistence type="predicted"/>
<dbReference type="Proteomes" id="UP000235005">
    <property type="component" value="Unassembled WGS sequence"/>
</dbReference>
<dbReference type="NCBIfam" id="NF006617">
    <property type="entry name" value="PRK09184.1"/>
    <property type="match status" value="1"/>
</dbReference>
<protein>
    <submittedName>
        <fullName evidence="4">Acyl carrier protein</fullName>
    </submittedName>
</protein>
<dbReference type="EMBL" id="PKUS01000025">
    <property type="protein sequence ID" value="PLW67653.1"/>
    <property type="molecule type" value="Genomic_DNA"/>
</dbReference>
<dbReference type="InterPro" id="IPR009081">
    <property type="entry name" value="PP-bd_ACP"/>
</dbReference>
<dbReference type="PROSITE" id="PS50075">
    <property type="entry name" value="CARRIER"/>
    <property type="match status" value="1"/>
</dbReference>
<dbReference type="InterPro" id="IPR036736">
    <property type="entry name" value="ACP-like_sf"/>
</dbReference>
<dbReference type="Gene3D" id="1.10.1200.10">
    <property type="entry name" value="ACP-like"/>
    <property type="match status" value="1"/>
</dbReference>
<sequence length="93" mass="10087">MNELQVKIIQLIIDSLDLEDVSPEDIGVEEPLFNEGLGLDSIDALELGMAIQQQFGVRIDAEDEATREHFRSVASLAAFVSANQRSEQAGSAA</sequence>
<dbReference type="SUPFAM" id="SSF47336">
    <property type="entry name" value="ACP-like"/>
    <property type="match status" value="1"/>
</dbReference>
<reference evidence="4 5" key="1">
    <citation type="submission" date="2018-01" db="EMBL/GenBank/DDBJ databases">
        <title>The draft genome sequence of Halioglobus lutimaris HF004.</title>
        <authorList>
            <person name="Du Z.-J."/>
            <person name="Shi M.-J."/>
        </authorList>
    </citation>
    <scope>NUCLEOTIDE SEQUENCE [LARGE SCALE GENOMIC DNA]</scope>
    <source>
        <strain evidence="4 5">HF004</strain>
    </source>
</reference>
<comment type="caution">
    <text evidence="4">The sequence shown here is derived from an EMBL/GenBank/DDBJ whole genome shotgun (WGS) entry which is preliminary data.</text>
</comment>